<evidence type="ECO:0000259" key="5">
    <source>
        <dbReference type="Pfam" id="PF07992"/>
    </source>
</evidence>
<keyword evidence="3" id="KW-0314">Glutamate biosynthesis</keyword>
<dbReference type="InterPro" id="IPR023753">
    <property type="entry name" value="FAD/NAD-binding_dom"/>
</dbReference>
<name>A0A1Y6BWI7_9BACT</name>
<evidence type="ECO:0000256" key="1">
    <source>
        <dbReference type="ARBA" id="ARBA00022605"/>
    </source>
</evidence>
<evidence type="ECO:0000256" key="3">
    <source>
        <dbReference type="ARBA" id="ARBA00023164"/>
    </source>
</evidence>
<organism evidence="7 8">
    <name type="scientific">Pseudobacteriovorax antillogorgiicola</name>
    <dbReference type="NCBI Taxonomy" id="1513793"/>
    <lineage>
        <taxon>Bacteria</taxon>
        <taxon>Pseudomonadati</taxon>
        <taxon>Bdellovibrionota</taxon>
        <taxon>Oligoflexia</taxon>
        <taxon>Oligoflexales</taxon>
        <taxon>Pseudobacteriovoracaceae</taxon>
        <taxon>Pseudobacteriovorax</taxon>
    </lineage>
</organism>
<evidence type="ECO:0000256" key="2">
    <source>
        <dbReference type="ARBA" id="ARBA00023002"/>
    </source>
</evidence>
<dbReference type="Gene3D" id="3.50.50.60">
    <property type="entry name" value="FAD/NAD(P)-binding domain"/>
    <property type="match status" value="3"/>
</dbReference>
<dbReference type="GO" id="GO:0006537">
    <property type="term" value="P:glutamate biosynthetic process"/>
    <property type="evidence" value="ECO:0007669"/>
    <property type="project" value="UniProtKB-KW"/>
</dbReference>
<dbReference type="NCBIfam" id="TIGR01317">
    <property type="entry name" value="GOGAT_sm_gam"/>
    <property type="match status" value="1"/>
</dbReference>
<dbReference type="RefSeq" id="WP_132320738.1">
    <property type="nucleotide sequence ID" value="NZ_FWZT01000010.1"/>
</dbReference>
<dbReference type="Proteomes" id="UP000192907">
    <property type="component" value="Unassembled WGS sequence"/>
</dbReference>
<dbReference type="PRINTS" id="PR00419">
    <property type="entry name" value="ADXRDTASE"/>
</dbReference>
<dbReference type="PANTHER" id="PTHR43100:SF1">
    <property type="entry name" value="GLUTAMATE SYNTHASE [NADPH] SMALL CHAIN"/>
    <property type="match status" value="1"/>
</dbReference>
<dbReference type="GO" id="GO:0016639">
    <property type="term" value="F:oxidoreductase activity, acting on the CH-NH2 group of donors, NAD or NADP as acceptor"/>
    <property type="evidence" value="ECO:0007669"/>
    <property type="project" value="InterPro"/>
</dbReference>
<evidence type="ECO:0000259" key="6">
    <source>
        <dbReference type="Pfam" id="PF14691"/>
    </source>
</evidence>
<dbReference type="GO" id="GO:0051536">
    <property type="term" value="F:iron-sulfur cluster binding"/>
    <property type="evidence" value="ECO:0007669"/>
    <property type="project" value="InterPro"/>
</dbReference>
<dbReference type="AlphaFoldDB" id="A0A1Y6BWI7"/>
<dbReference type="InterPro" id="IPR036188">
    <property type="entry name" value="FAD/NAD-bd_sf"/>
</dbReference>
<dbReference type="SUPFAM" id="SSF51971">
    <property type="entry name" value="Nucleotide-binding domain"/>
    <property type="match status" value="2"/>
</dbReference>
<dbReference type="InterPro" id="IPR051394">
    <property type="entry name" value="Glutamate_Synthase"/>
</dbReference>
<comment type="pathway">
    <text evidence="4">Amino-acid biosynthesis.</text>
</comment>
<dbReference type="OrthoDB" id="9803192at2"/>
<dbReference type="InterPro" id="IPR009051">
    <property type="entry name" value="Helical_ferredxn"/>
</dbReference>
<reference evidence="8" key="1">
    <citation type="submission" date="2017-04" db="EMBL/GenBank/DDBJ databases">
        <authorList>
            <person name="Varghese N."/>
            <person name="Submissions S."/>
        </authorList>
    </citation>
    <scope>NUCLEOTIDE SEQUENCE [LARGE SCALE GENOMIC DNA]</scope>
    <source>
        <strain evidence="8">RKEM611</strain>
    </source>
</reference>
<dbReference type="STRING" id="1513793.SAMN06296036_11053"/>
<evidence type="ECO:0000313" key="8">
    <source>
        <dbReference type="Proteomes" id="UP000192907"/>
    </source>
</evidence>
<dbReference type="PANTHER" id="PTHR43100">
    <property type="entry name" value="GLUTAMATE SYNTHASE [NADPH] SMALL CHAIN"/>
    <property type="match status" value="1"/>
</dbReference>
<evidence type="ECO:0000256" key="4">
    <source>
        <dbReference type="ARBA" id="ARBA00029440"/>
    </source>
</evidence>
<dbReference type="InterPro" id="IPR006005">
    <property type="entry name" value="Glut_synth_ssu1"/>
</dbReference>
<proteinExistence type="predicted"/>
<dbReference type="SUPFAM" id="SSF46548">
    <property type="entry name" value="alpha-helical ferredoxin"/>
    <property type="match status" value="1"/>
</dbReference>
<feature type="domain" description="FAD/NAD(P)-binding" evidence="5">
    <location>
        <begin position="145"/>
        <end position="468"/>
    </location>
</feature>
<dbReference type="Pfam" id="PF07992">
    <property type="entry name" value="Pyr_redox_2"/>
    <property type="match status" value="1"/>
</dbReference>
<dbReference type="EMBL" id="FWZT01000010">
    <property type="protein sequence ID" value="SMF32754.1"/>
    <property type="molecule type" value="Genomic_DNA"/>
</dbReference>
<protein>
    <submittedName>
        <fullName evidence="7">Glutamate synthase (NADH) small subunit</fullName>
    </submittedName>
</protein>
<sequence>MGELNGFRSYSREVPRKQPVENRVQHFKEFVEPLSDESLREQGARCMDCGVPFCHQGCPLGNLIPEWNDLSSAGHWQEALEVLHSTNNFPEFTGRVCPAPCETSCVLGINEDPVSIEAIEMALADRGFAEGWVQPQPPAIRTGKSVAVVGSGPAGLAAAQQLNRKGHHVTVFERDDRPGGLLTYGIPDFKLEKAKVFRRVKQIQDEGVSIRCGVHIGRDMSLEQLKKDFDAVLLSCGATKKRDLPIDGRELQGIYFADTILRQSTRRVLGDVIHENEVTAKGKHVVVIGGGDTGSDCVGTSNRQGAKSITQFEIMEMPPSLGKYPRALERDPRSPWPNWPYMLRTSTSHEEGVDRHWCLQTKRFVGNDQGQVTGLVTEQVRWMGQGADRRLELVPGSEKEWPCDLALLAIGFTGPETEGLVQDAHLKLGKSGNIEANDLDYLTSVPGVFTAGDMRRGQSLVVWAIQEGRQAAESIHRYLSP</sequence>
<gene>
    <name evidence="7" type="ORF">SAMN06296036_11053</name>
</gene>
<evidence type="ECO:0000313" key="7">
    <source>
        <dbReference type="EMBL" id="SMF32754.1"/>
    </source>
</evidence>
<accession>A0A1Y6BWI7</accession>
<keyword evidence="2" id="KW-0560">Oxidoreductase</keyword>
<feature type="domain" description="Dihydroprymidine dehydrogenase" evidence="6">
    <location>
        <begin position="23"/>
        <end position="130"/>
    </location>
</feature>
<dbReference type="Pfam" id="PF14691">
    <property type="entry name" value="Fer4_20"/>
    <property type="match status" value="1"/>
</dbReference>
<dbReference type="Gene3D" id="1.10.1060.10">
    <property type="entry name" value="Alpha-helical ferredoxin"/>
    <property type="match status" value="1"/>
</dbReference>
<keyword evidence="8" id="KW-1185">Reference proteome</keyword>
<dbReference type="InterPro" id="IPR028261">
    <property type="entry name" value="DPD_II"/>
</dbReference>
<keyword evidence="1" id="KW-0028">Amino-acid biosynthesis</keyword>